<evidence type="ECO:0000313" key="2">
    <source>
        <dbReference type="Proteomes" id="UP000475862"/>
    </source>
</evidence>
<reference evidence="1 2" key="1">
    <citation type="submission" date="2019-08" db="EMBL/GenBank/DDBJ databases">
        <title>The genome of the soybean aphid Biotype 1, its phylome, world population structure and adaptation to the North American continent.</title>
        <authorList>
            <person name="Giordano R."/>
            <person name="Donthu R.K."/>
            <person name="Hernandez A.G."/>
            <person name="Wright C.L."/>
            <person name="Zimin A.V."/>
        </authorList>
    </citation>
    <scope>NUCLEOTIDE SEQUENCE [LARGE SCALE GENOMIC DNA]</scope>
    <source>
        <tissue evidence="1">Whole aphids</tissue>
    </source>
</reference>
<dbReference type="AlphaFoldDB" id="A0A6G0TGC0"/>
<dbReference type="Proteomes" id="UP000475862">
    <property type="component" value="Unassembled WGS sequence"/>
</dbReference>
<name>A0A6G0TGC0_APHGL</name>
<sequence>MVGVVLRELLSAAVTKWSSQKDTIKKGKDRIFEFTGVRLERRDCPIDNTGIIYIRIVNKYDLTNNQNNQKYPHYYILTNSYFYRQLTAVEFLLQWGNKFVLTSSSYISKQLDSCIQKINITAGELTIRMTLIADNYLLPIFASYAVIRPNIDKQISMIIIKLRGRLQYNDFTRSDECIDFTVIITCRNNASISNFGGWFPMVKCRISFSFQKNVTENQLNRQNRFLYSCNSKTNYCKYLKFSQNVYVSVIYIQLNFQNILIEIFDLSKYFFFEYIYILKNFGSPKELENLIQVIHVLSTFANPYGLLCNHFFLPPPLKHPDNASGSKSINSVASPAPLDSNERTYDIEAVWDGNFIKKKKIKKRKMCQTSRVGGFTAVSPAPALLRRTTHNSAASERAALGQN</sequence>
<evidence type="ECO:0000313" key="1">
    <source>
        <dbReference type="EMBL" id="KAE9531437.1"/>
    </source>
</evidence>
<organism evidence="1 2">
    <name type="scientific">Aphis glycines</name>
    <name type="common">Soybean aphid</name>
    <dbReference type="NCBI Taxonomy" id="307491"/>
    <lineage>
        <taxon>Eukaryota</taxon>
        <taxon>Metazoa</taxon>
        <taxon>Ecdysozoa</taxon>
        <taxon>Arthropoda</taxon>
        <taxon>Hexapoda</taxon>
        <taxon>Insecta</taxon>
        <taxon>Pterygota</taxon>
        <taxon>Neoptera</taxon>
        <taxon>Paraneoptera</taxon>
        <taxon>Hemiptera</taxon>
        <taxon>Sternorrhyncha</taxon>
        <taxon>Aphidomorpha</taxon>
        <taxon>Aphidoidea</taxon>
        <taxon>Aphididae</taxon>
        <taxon>Aphidini</taxon>
        <taxon>Aphis</taxon>
        <taxon>Aphis</taxon>
    </lineage>
</organism>
<dbReference type="EMBL" id="VYZN01000041">
    <property type="protein sequence ID" value="KAE9531437.1"/>
    <property type="molecule type" value="Genomic_DNA"/>
</dbReference>
<proteinExistence type="predicted"/>
<comment type="caution">
    <text evidence="1">The sequence shown here is derived from an EMBL/GenBank/DDBJ whole genome shotgun (WGS) entry which is preliminary data.</text>
</comment>
<gene>
    <name evidence="1" type="ORF">AGLY_010643</name>
</gene>
<protein>
    <submittedName>
        <fullName evidence="1">Uncharacterized protein</fullName>
    </submittedName>
</protein>
<accession>A0A6G0TGC0</accession>
<keyword evidence="2" id="KW-1185">Reference proteome</keyword>